<evidence type="ECO:0000256" key="2">
    <source>
        <dbReference type="ARBA" id="ARBA00006275"/>
    </source>
</evidence>
<dbReference type="SUPFAM" id="SSF48452">
    <property type="entry name" value="TPR-like"/>
    <property type="match status" value="1"/>
</dbReference>
<name>A0A3D9L0P9_MARFU</name>
<dbReference type="Proteomes" id="UP000256779">
    <property type="component" value="Unassembled WGS sequence"/>
</dbReference>
<evidence type="ECO:0000259" key="7">
    <source>
        <dbReference type="Pfam" id="PF14322"/>
    </source>
</evidence>
<sequence length="574" mass="63926">MSLALIMLSACDEEFFEPKYDNERTLEQTVNDPARVEGMLLRAYSLMPSSPDAYGGFLDCATQNAVTNNLTNNLNKTLAERWERISNPVDIGGWTISYRAIQAVHNFLELGIDSNFTFWKGKSESDSTINATIRQRLEGESYFLRGYWYFNLLKRFAGVDASGEMMGVPLILEVQDANDYELLERNTFDEVVNQIVADLNQAATLLPEAYTPGDDFALGYNFNYGRATSVAANALLSRVYLYAGSALYNEGRVDEDMMAKAADAAAAALEVLGTSLPNIYDDGGEAFYTDSENDEVILRKLGGINNAIERNEFPPTYLGGGRTNPTQNLVDAFPLANGYPTDDPLSGYDVDQPYAGRNARFNATILYDGQAFKGSVIETFVDGKDYPGGSDAATVNNSTRTGYYLRKWVAAAADLNTNSNARHYFPLIRKGELMLNYAEAALEAYGAHNDPNGLGLTAYQALAEIRRRAGISNDEYLAVAANDEFTLRQIIRNERRVELCFEGHYFYDIRRWGGDLEDLNETINRIVITKDQLGDKSYSVEPLVTPQFEAHMRFGPMPFNESIKTPTISQNQGW</sequence>
<evidence type="ECO:0000313" key="8">
    <source>
        <dbReference type="EMBL" id="RED96011.1"/>
    </source>
</evidence>
<dbReference type="InterPro" id="IPR011990">
    <property type="entry name" value="TPR-like_helical_dom_sf"/>
</dbReference>
<keyword evidence="5" id="KW-0998">Cell outer membrane</keyword>
<feature type="domain" description="SusD-like N-terminal" evidence="7">
    <location>
        <begin position="15"/>
        <end position="241"/>
    </location>
</feature>
<accession>A0A3D9L0P9</accession>
<comment type="subcellular location">
    <subcellularLocation>
        <location evidence="1">Cell outer membrane</location>
    </subcellularLocation>
</comment>
<keyword evidence="4" id="KW-0472">Membrane</keyword>
<evidence type="ECO:0000256" key="4">
    <source>
        <dbReference type="ARBA" id="ARBA00023136"/>
    </source>
</evidence>
<dbReference type="Pfam" id="PF07980">
    <property type="entry name" value="SusD_RagB"/>
    <property type="match status" value="1"/>
</dbReference>
<dbReference type="EMBL" id="QREG01000016">
    <property type="protein sequence ID" value="RED96011.1"/>
    <property type="molecule type" value="Genomic_DNA"/>
</dbReference>
<dbReference type="InterPro" id="IPR033985">
    <property type="entry name" value="SusD-like_N"/>
</dbReference>
<keyword evidence="9" id="KW-1185">Reference proteome</keyword>
<feature type="domain" description="RagB/SusD" evidence="6">
    <location>
        <begin position="314"/>
        <end position="574"/>
    </location>
</feature>
<dbReference type="Gene3D" id="1.25.40.390">
    <property type="match status" value="1"/>
</dbReference>
<dbReference type="AlphaFoldDB" id="A0A3D9L0P9"/>
<evidence type="ECO:0000256" key="5">
    <source>
        <dbReference type="ARBA" id="ARBA00023237"/>
    </source>
</evidence>
<evidence type="ECO:0000259" key="6">
    <source>
        <dbReference type="Pfam" id="PF07980"/>
    </source>
</evidence>
<proteinExistence type="inferred from homology"/>
<dbReference type="Pfam" id="PF14322">
    <property type="entry name" value="SusD-like_3"/>
    <property type="match status" value="1"/>
</dbReference>
<evidence type="ECO:0000256" key="1">
    <source>
        <dbReference type="ARBA" id="ARBA00004442"/>
    </source>
</evidence>
<evidence type="ECO:0000313" key="9">
    <source>
        <dbReference type="Proteomes" id="UP000256779"/>
    </source>
</evidence>
<evidence type="ECO:0000256" key="3">
    <source>
        <dbReference type="ARBA" id="ARBA00022729"/>
    </source>
</evidence>
<gene>
    <name evidence="8" type="ORF">C7460_11669</name>
</gene>
<dbReference type="GO" id="GO:0009279">
    <property type="term" value="C:cell outer membrane"/>
    <property type="evidence" value="ECO:0007669"/>
    <property type="project" value="UniProtKB-SubCell"/>
</dbReference>
<protein>
    <submittedName>
        <fullName evidence="8">Putative outer membrane starch-binding protein</fullName>
    </submittedName>
</protein>
<comment type="similarity">
    <text evidence="2">Belongs to the SusD family.</text>
</comment>
<dbReference type="InterPro" id="IPR012944">
    <property type="entry name" value="SusD_RagB_dom"/>
</dbReference>
<comment type="caution">
    <text evidence="8">The sequence shown here is derived from an EMBL/GenBank/DDBJ whole genome shotgun (WGS) entry which is preliminary data.</text>
</comment>
<keyword evidence="3" id="KW-0732">Signal</keyword>
<reference evidence="8 9" key="1">
    <citation type="submission" date="2018-07" db="EMBL/GenBank/DDBJ databases">
        <title>Genomic Encyclopedia of Type Strains, Phase IV (KMG-IV): sequencing the most valuable type-strain genomes for metagenomic binning, comparative biology and taxonomic classification.</title>
        <authorList>
            <person name="Goeker M."/>
        </authorList>
    </citation>
    <scope>NUCLEOTIDE SEQUENCE [LARGE SCALE GENOMIC DNA]</scope>
    <source>
        <strain evidence="8 9">DSM 4134</strain>
    </source>
</reference>
<organism evidence="8 9">
    <name type="scientific">Marinoscillum furvescens DSM 4134</name>
    <dbReference type="NCBI Taxonomy" id="1122208"/>
    <lineage>
        <taxon>Bacteria</taxon>
        <taxon>Pseudomonadati</taxon>
        <taxon>Bacteroidota</taxon>
        <taxon>Cytophagia</taxon>
        <taxon>Cytophagales</taxon>
        <taxon>Reichenbachiellaceae</taxon>
        <taxon>Marinoscillum</taxon>
    </lineage>
</organism>